<dbReference type="Proteomes" id="UP001596527">
    <property type="component" value="Unassembled WGS sequence"/>
</dbReference>
<proteinExistence type="inferred from homology"/>
<dbReference type="PANTHER" id="PTHR11461">
    <property type="entry name" value="SERINE PROTEASE INHIBITOR, SERPIN"/>
    <property type="match status" value="1"/>
</dbReference>
<keyword evidence="5" id="KW-1185">Reference proteome</keyword>
<evidence type="ECO:0000256" key="1">
    <source>
        <dbReference type="RuleBase" id="RU000411"/>
    </source>
</evidence>
<reference evidence="5" key="1">
    <citation type="journal article" date="2019" name="Int. J. Syst. Evol. Microbiol.">
        <title>The Global Catalogue of Microorganisms (GCM) 10K type strain sequencing project: providing services to taxonomists for standard genome sequencing and annotation.</title>
        <authorList>
            <consortium name="The Broad Institute Genomics Platform"/>
            <consortium name="The Broad Institute Genome Sequencing Center for Infectious Disease"/>
            <person name="Wu L."/>
            <person name="Ma J."/>
        </authorList>
    </citation>
    <scope>NUCLEOTIDE SEQUENCE [LARGE SCALE GENOMIC DNA]</scope>
    <source>
        <strain evidence="5">CCUG 56698</strain>
    </source>
</reference>
<evidence type="ECO:0000313" key="4">
    <source>
        <dbReference type="EMBL" id="MFC7580330.1"/>
    </source>
</evidence>
<comment type="caution">
    <text evidence="4">The sequence shown here is derived from an EMBL/GenBank/DDBJ whole genome shotgun (WGS) entry which is preliminary data.</text>
</comment>
<protein>
    <submittedName>
        <fullName evidence="4">Serpin family protein</fullName>
    </submittedName>
</protein>
<dbReference type="InterPro" id="IPR042178">
    <property type="entry name" value="Serpin_sf_1"/>
</dbReference>
<dbReference type="RefSeq" id="WP_380972226.1">
    <property type="nucleotide sequence ID" value="NZ_JBHTEF010000001.1"/>
</dbReference>
<evidence type="ECO:0000259" key="3">
    <source>
        <dbReference type="SMART" id="SM00093"/>
    </source>
</evidence>
<name>A0ABW2SJP4_9ACTO</name>
<evidence type="ECO:0000256" key="2">
    <source>
        <dbReference type="SAM" id="MobiDB-lite"/>
    </source>
</evidence>
<dbReference type="EMBL" id="JBHTEF010000001">
    <property type="protein sequence ID" value="MFC7580330.1"/>
    <property type="molecule type" value="Genomic_DNA"/>
</dbReference>
<dbReference type="Gene3D" id="2.30.39.10">
    <property type="entry name" value="Alpha-1-antitrypsin, domain 1"/>
    <property type="match status" value="1"/>
</dbReference>
<feature type="domain" description="Serpin" evidence="3">
    <location>
        <begin position="4"/>
        <end position="366"/>
    </location>
</feature>
<feature type="region of interest" description="Disordered" evidence="2">
    <location>
        <begin position="1"/>
        <end position="20"/>
    </location>
</feature>
<sequence>MGLAAVGEAVEGSPETANAVSSPVGLSAMLTQIAQGAAGPAAEALEAALGGEGDELVDQYRQVWGLWAPWTGDPEAVAGTEVPDAPVVALDARVVADDQTQLEPSWRRELAARWGTPVDSRDLQAPSAKEDLDQWVREATGGLVERSGIGLDDSSRIVLQNALVFGAAWQSPFDPADTESQPFTRSDGSTVPVDMMHQGMRAAAIRDAGWTAATLPYQDPELVAHLLMPDDPDAVTPEGVLDRLEALDEATPVQVALGVPTVDASGRQDLYSTLDRLGLSALFSAPDLSGIGQSEGRPLALSQMASQTVLMMDEAGTVAAAVHEAQVGVTSAETGATTIAFDHPYLVVLADRTTNTPLILAWIGDPSAS</sequence>
<dbReference type="SMART" id="SM00093">
    <property type="entry name" value="SERPIN"/>
    <property type="match status" value="1"/>
</dbReference>
<dbReference type="Gene3D" id="3.30.497.10">
    <property type="entry name" value="Antithrombin, subunit I, domain 2"/>
    <property type="match status" value="1"/>
</dbReference>
<dbReference type="InterPro" id="IPR042185">
    <property type="entry name" value="Serpin_sf_2"/>
</dbReference>
<dbReference type="Pfam" id="PF00079">
    <property type="entry name" value="Serpin"/>
    <property type="match status" value="1"/>
</dbReference>
<evidence type="ECO:0000313" key="5">
    <source>
        <dbReference type="Proteomes" id="UP001596527"/>
    </source>
</evidence>
<dbReference type="PANTHER" id="PTHR11461:SF211">
    <property type="entry name" value="GH10112P-RELATED"/>
    <property type="match status" value="1"/>
</dbReference>
<accession>A0ABW2SJP4</accession>
<dbReference type="InterPro" id="IPR023796">
    <property type="entry name" value="Serpin_dom"/>
</dbReference>
<dbReference type="InterPro" id="IPR000215">
    <property type="entry name" value="Serpin_fam"/>
</dbReference>
<organism evidence="4 5">
    <name type="scientific">Schaalia naturae</name>
    <dbReference type="NCBI Taxonomy" id="635203"/>
    <lineage>
        <taxon>Bacteria</taxon>
        <taxon>Bacillati</taxon>
        <taxon>Actinomycetota</taxon>
        <taxon>Actinomycetes</taxon>
        <taxon>Actinomycetales</taxon>
        <taxon>Actinomycetaceae</taxon>
        <taxon>Schaalia</taxon>
    </lineage>
</organism>
<comment type="similarity">
    <text evidence="1">Belongs to the serpin family.</text>
</comment>
<dbReference type="SUPFAM" id="SSF56574">
    <property type="entry name" value="Serpins"/>
    <property type="match status" value="1"/>
</dbReference>
<gene>
    <name evidence="4" type="ORF">ACFQWG_03705</name>
</gene>
<dbReference type="InterPro" id="IPR036186">
    <property type="entry name" value="Serpin_sf"/>
</dbReference>